<proteinExistence type="predicted"/>
<reference evidence="3" key="1">
    <citation type="submission" date="2016-08" db="EMBL/GenBank/DDBJ databases">
        <authorList>
            <person name="Varghese N."/>
            <person name="Submissions Spin"/>
        </authorList>
    </citation>
    <scope>NUCLEOTIDE SEQUENCE [LARGE SCALE GENOMIC DNA]</scope>
    <source>
        <strain evidence="3">REICA_142</strain>
    </source>
</reference>
<organism evidence="2 3">
    <name type="scientific">Kosakonia oryziphila</name>
    <dbReference type="NCBI Taxonomy" id="1005667"/>
    <lineage>
        <taxon>Bacteria</taxon>
        <taxon>Pseudomonadati</taxon>
        <taxon>Pseudomonadota</taxon>
        <taxon>Gammaproteobacteria</taxon>
        <taxon>Enterobacterales</taxon>
        <taxon>Enterobacteriaceae</taxon>
        <taxon>Kosakonia</taxon>
    </lineage>
</organism>
<keyword evidence="1" id="KW-0472">Membrane</keyword>
<keyword evidence="1" id="KW-1133">Transmembrane helix</keyword>
<protein>
    <submittedName>
        <fullName evidence="2">Oligosaccharide repeat unit polymerase</fullName>
    </submittedName>
</protein>
<feature type="transmembrane region" description="Helical" evidence="1">
    <location>
        <begin position="167"/>
        <end position="192"/>
    </location>
</feature>
<evidence type="ECO:0000256" key="1">
    <source>
        <dbReference type="SAM" id="Phobius"/>
    </source>
</evidence>
<feature type="transmembrane region" description="Helical" evidence="1">
    <location>
        <begin position="133"/>
        <end position="155"/>
    </location>
</feature>
<dbReference type="RefSeq" id="WP_090133706.1">
    <property type="nucleotide sequence ID" value="NZ_FMBC01000005.1"/>
</dbReference>
<keyword evidence="3" id="KW-1185">Reference proteome</keyword>
<sequence length="407" mass="47572">MNDAIIRKVTGRNLIFGPLAIFFIVWNIVLFLYSLHFSKLLYYSTLQAFFATYLIIASFFIGWLIMRVVTNYSQNDHVHTITESFISQLIRRVKIFFWFWSMMTVFEVVYCQGVPVLWLIIGNGKTYFDFGIASIHGFLNSLILATSLVSYYLYLMTGNKRHLLIPLFACFWALIVISRNLLIVNVIQMAILHFYFTKINYYKFAKSILLLLILILIFGVVGDARTGKTTFFELAAVNDNYPDWLPSGFLWVYMYLVTPLNNLIHVFNTISPEWNIGLDNSTILLIPSFLRNLIYGDLTYDSTYYLVTQAFNVSTAYIDPYRDLGYIGVFLLAFFSGFFVTFLQSKKDTRSVLCFCVLMQCNMLSVFYNHYMYLPIIFQLVVIYFCFIARYDSRIVKYAETKRKNMV</sequence>
<dbReference type="OrthoDB" id="6870757at2"/>
<feature type="transmembrane region" description="Helical" evidence="1">
    <location>
        <begin position="41"/>
        <end position="65"/>
    </location>
</feature>
<feature type="transmembrane region" description="Helical" evidence="1">
    <location>
        <begin position="204"/>
        <end position="224"/>
    </location>
</feature>
<accession>A0A1C4ALA0</accession>
<name>A0A1C4ALA0_9ENTR</name>
<feature type="transmembrane region" description="Helical" evidence="1">
    <location>
        <begin position="324"/>
        <end position="343"/>
    </location>
</feature>
<evidence type="ECO:0000313" key="2">
    <source>
        <dbReference type="EMBL" id="SCB95328.1"/>
    </source>
</evidence>
<dbReference type="EMBL" id="FMBC01000005">
    <property type="protein sequence ID" value="SCB95328.1"/>
    <property type="molecule type" value="Genomic_DNA"/>
</dbReference>
<feature type="transmembrane region" description="Helical" evidence="1">
    <location>
        <begin position="14"/>
        <end position="35"/>
    </location>
</feature>
<dbReference type="NCBIfam" id="TIGR04370">
    <property type="entry name" value="glyco_rpt_poly"/>
    <property type="match status" value="1"/>
</dbReference>
<keyword evidence="1" id="KW-0812">Transmembrane</keyword>
<gene>
    <name evidence="2" type="ORF">GA0061070_10056</name>
</gene>
<feature type="transmembrane region" description="Helical" evidence="1">
    <location>
        <begin position="95"/>
        <end position="121"/>
    </location>
</feature>
<dbReference type="AlphaFoldDB" id="A0A1C4ALA0"/>
<dbReference type="Proteomes" id="UP000198515">
    <property type="component" value="Unassembled WGS sequence"/>
</dbReference>
<feature type="transmembrane region" description="Helical" evidence="1">
    <location>
        <begin position="374"/>
        <end position="393"/>
    </location>
</feature>
<evidence type="ECO:0000313" key="3">
    <source>
        <dbReference type="Proteomes" id="UP000198515"/>
    </source>
</evidence>